<organism evidence="1 2">
    <name type="scientific">Tenacibaculum vairaonense</name>
    <dbReference type="NCBI Taxonomy" id="3137860"/>
    <lineage>
        <taxon>Bacteria</taxon>
        <taxon>Pseudomonadati</taxon>
        <taxon>Bacteroidota</taxon>
        <taxon>Flavobacteriia</taxon>
        <taxon>Flavobacteriales</taxon>
        <taxon>Flavobacteriaceae</taxon>
        <taxon>Tenacibaculum</taxon>
    </lineage>
</organism>
<comment type="caution">
    <text evidence="1">The sequence shown here is derived from an EMBL/GenBank/DDBJ whole genome shotgun (WGS) entry which is preliminary data.</text>
</comment>
<evidence type="ECO:0000313" key="1">
    <source>
        <dbReference type="EMBL" id="CAL2107510.1"/>
    </source>
</evidence>
<evidence type="ECO:0000313" key="2">
    <source>
        <dbReference type="Proteomes" id="UP001497602"/>
    </source>
</evidence>
<protein>
    <submittedName>
        <fullName evidence="1">Bacillithiol system protein YtxJ</fullName>
    </submittedName>
</protein>
<dbReference type="RefSeq" id="WP_348706430.1">
    <property type="nucleotide sequence ID" value="NZ_CAXIYA010000037.1"/>
</dbReference>
<keyword evidence="2" id="KW-1185">Reference proteome</keyword>
<gene>
    <name evidence="1" type="ORF">T190115A13A_40032</name>
</gene>
<reference evidence="1 2" key="1">
    <citation type="submission" date="2024-05" db="EMBL/GenBank/DDBJ databases">
        <authorList>
            <person name="Duchaud E."/>
        </authorList>
    </citation>
    <scope>NUCLEOTIDE SEQUENCE [LARGE SCALE GENOMIC DNA]</scope>
    <source>
        <strain evidence="1">Ena-SAMPLE-TAB-13-05-2024-13:56:06:370-140305</strain>
    </source>
</reference>
<name>A0ABM9PP60_9FLAO</name>
<proteinExistence type="predicted"/>
<dbReference type="NCBIfam" id="TIGR04019">
    <property type="entry name" value="B_thiol_YtxJ"/>
    <property type="match status" value="1"/>
</dbReference>
<dbReference type="Gene3D" id="3.40.30.10">
    <property type="entry name" value="Glutaredoxin"/>
    <property type="match status" value="1"/>
</dbReference>
<dbReference type="EMBL" id="CAXJRC010000041">
    <property type="protein sequence ID" value="CAL2107510.1"/>
    <property type="molecule type" value="Genomic_DNA"/>
</dbReference>
<accession>A0ABM9PP60</accession>
<dbReference type="InterPro" id="IPR022551">
    <property type="entry name" value="BrxC"/>
</dbReference>
<dbReference type="Pfam" id="PF11009">
    <property type="entry name" value="BrxC"/>
    <property type="match status" value="1"/>
</dbReference>
<dbReference type="InterPro" id="IPR036249">
    <property type="entry name" value="Thioredoxin-like_sf"/>
</dbReference>
<sequence>MGIFKSLFGEGKKEENKKESYVNWIQLKSIEQLKEIDKLSNHEPIAIFKHSTRCGISRMVIQRFEEGFDEALKDFKVYYLDLLNYRELSNEIGYKYQVLHQSPQLLIIKKGVAIAYASHYDIASINLKSF</sequence>
<dbReference type="SUPFAM" id="SSF52833">
    <property type="entry name" value="Thioredoxin-like"/>
    <property type="match status" value="1"/>
</dbReference>
<dbReference type="Proteomes" id="UP001497602">
    <property type="component" value="Unassembled WGS sequence"/>
</dbReference>